<dbReference type="Proteomes" id="UP001056384">
    <property type="component" value="Chromosome 3"/>
</dbReference>
<accession>A0A9Q9EIN1</accession>
<dbReference type="InterPro" id="IPR050936">
    <property type="entry name" value="AP-1-like"/>
</dbReference>
<dbReference type="CDD" id="cd14688">
    <property type="entry name" value="bZIP_YAP"/>
    <property type="match status" value="1"/>
</dbReference>
<feature type="region of interest" description="Disordered" evidence="3">
    <location>
        <begin position="1"/>
        <end position="74"/>
    </location>
</feature>
<evidence type="ECO:0000256" key="3">
    <source>
        <dbReference type="SAM" id="MobiDB-lite"/>
    </source>
</evidence>
<evidence type="ECO:0000313" key="6">
    <source>
        <dbReference type="Proteomes" id="UP001056384"/>
    </source>
</evidence>
<proteinExistence type="predicted"/>
<name>A0A9Q9EIN1_9PEZI</name>
<dbReference type="Gene3D" id="1.20.5.170">
    <property type="match status" value="1"/>
</dbReference>
<dbReference type="SUPFAM" id="SSF57959">
    <property type="entry name" value="Leucine zipper domain"/>
    <property type="match status" value="1"/>
</dbReference>
<feature type="domain" description="BZIP" evidence="4">
    <location>
        <begin position="55"/>
        <end position="69"/>
    </location>
</feature>
<dbReference type="PANTHER" id="PTHR40621:SF6">
    <property type="entry name" value="AP-1-LIKE TRANSCRIPTION FACTOR YAP1-RELATED"/>
    <property type="match status" value="1"/>
</dbReference>
<keyword evidence="6" id="KW-1185">Reference proteome</keyword>
<organism evidence="5 6">
    <name type="scientific">Septoria linicola</name>
    <dbReference type="NCBI Taxonomy" id="215465"/>
    <lineage>
        <taxon>Eukaryota</taxon>
        <taxon>Fungi</taxon>
        <taxon>Dikarya</taxon>
        <taxon>Ascomycota</taxon>
        <taxon>Pezizomycotina</taxon>
        <taxon>Dothideomycetes</taxon>
        <taxon>Dothideomycetidae</taxon>
        <taxon>Mycosphaerellales</taxon>
        <taxon>Mycosphaerellaceae</taxon>
        <taxon>Septoria</taxon>
    </lineage>
</organism>
<dbReference type="AlphaFoldDB" id="A0A9Q9EIN1"/>
<feature type="compositionally biased region" description="Basic and acidic residues" evidence="3">
    <location>
        <begin position="44"/>
        <end position="60"/>
    </location>
</feature>
<dbReference type="InterPro" id="IPR004827">
    <property type="entry name" value="bZIP"/>
</dbReference>
<evidence type="ECO:0000256" key="2">
    <source>
        <dbReference type="ARBA" id="ARBA00023242"/>
    </source>
</evidence>
<dbReference type="EMBL" id="CP099420">
    <property type="protein sequence ID" value="USW50523.1"/>
    <property type="molecule type" value="Genomic_DNA"/>
</dbReference>
<keyword evidence="2" id="KW-0539">Nucleus</keyword>
<dbReference type="OrthoDB" id="2590011at2759"/>
<sequence length="421" mass="47023">MNTQRPLAAEGSISNMSVGDIGESVLQPSGPLPEMPSRKKKPGPKRDSKPAPSEKLERNRQAQRTHRERKEQYTKELEVELMRLKELFTQASRERESAIQSRDQALMERDQLREENQRLKEQRLKEQIQPATSYAGTDSGYESMSWTCDATRTSSFSDASGFPSLTANAPLQEVAARTPLADARRTSVWDLEESRGFASDDAMQDLTVVKIESTVQEEGSGQVVAKLSTELPAIGLDYDELCLDFILTLERPCMGHIQYLHVRAHNYQSSTDGEMAGQPLEVPDDGENQHISGHAMMATAPMYSDIMERPGTRHACQLPQINRQDLLTLLNLSAALEIAEPEIPPVRAWMKLMQDRRTRAFGPHEFEVLKAILLGKIHCYRFGAVVDAHDIDDALTQVCQVREAAAVAAASPQGNFRKLEP</sequence>
<evidence type="ECO:0000256" key="1">
    <source>
        <dbReference type="ARBA" id="ARBA00004123"/>
    </source>
</evidence>
<dbReference type="PANTHER" id="PTHR40621">
    <property type="entry name" value="TRANSCRIPTION FACTOR KAPC-RELATED"/>
    <property type="match status" value="1"/>
</dbReference>
<gene>
    <name evidence="5" type="ORF">Slin15195_G038420</name>
</gene>
<dbReference type="InterPro" id="IPR046347">
    <property type="entry name" value="bZIP_sf"/>
</dbReference>
<evidence type="ECO:0000259" key="4">
    <source>
        <dbReference type="PROSITE" id="PS00036"/>
    </source>
</evidence>
<dbReference type="GO" id="GO:0090575">
    <property type="term" value="C:RNA polymerase II transcription regulator complex"/>
    <property type="evidence" value="ECO:0007669"/>
    <property type="project" value="TreeGrafter"/>
</dbReference>
<dbReference type="GO" id="GO:0000976">
    <property type="term" value="F:transcription cis-regulatory region binding"/>
    <property type="evidence" value="ECO:0007669"/>
    <property type="project" value="InterPro"/>
</dbReference>
<evidence type="ECO:0000313" key="5">
    <source>
        <dbReference type="EMBL" id="USW50523.1"/>
    </source>
</evidence>
<dbReference type="PROSITE" id="PS00036">
    <property type="entry name" value="BZIP_BASIC"/>
    <property type="match status" value="1"/>
</dbReference>
<protein>
    <submittedName>
        <fullName evidence="5">Basic-leucine zipper domain-containing protein</fullName>
    </submittedName>
</protein>
<comment type="subcellular location">
    <subcellularLocation>
        <location evidence="1">Nucleus</location>
    </subcellularLocation>
</comment>
<reference evidence="5" key="1">
    <citation type="submission" date="2022-06" db="EMBL/GenBank/DDBJ databases">
        <title>Complete genome sequences of two strains of the flax pathogen Septoria linicola.</title>
        <authorList>
            <person name="Lapalu N."/>
            <person name="Simon A."/>
            <person name="Demenou B."/>
            <person name="Paumier D."/>
            <person name="Guillot M.-P."/>
            <person name="Gout L."/>
            <person name="Valade R."/>
        </authorList>
    </citation>
    <scope>NUCLEOTIDE SEQUENCE</scope>
    <source>
        <strain evidence="5">SE15195</strain>
    </source>
</reference>
<dbReference type="GO" id="GO:0001228">
    <property type="term" value="F:DNA-binding transcription activator activity, RNA polymerase II-specific"/>
    <property type="evidence" value="ECO:0007669"/>
    <property type="project" value="TreeGrafter"/>
</dbReference>